<evidence type="ECO:0000256" key="5">
    <source>
        <dbReference type="ARBA" id="ARBA00023040"/>
    </source>
</evidence>
<comment type="subcellular location">
    <subcellularLocation>
        <location evidence="1">Cell membrane</location>
        <topology evidence="1">Multi-pass membrane protein</topology>
    </subcellularLocation>
</comment>
<evidence type="ECO:0000256" key="4">
    <source>
        <dbReference type="ARBA" id="ARBA00022989"/>
    </source>
</evidence>
<feature type="transmembrane region" description="Helical" evidence="9">
    <location>
        <begin position="255"/>
        <end position="279"/>
    </location>
</feature>
<dbReference type="Proteomes" id="UP000007110">
    <property type="component" value="Unassembled WGS sequence"/>
</dbReference>
<keyword evidence="8" id="KW-0807">Transducer</keyword>
<dbReference type="OMA" id="VMANCIL"/>
<keyword evidence="12" id="KW-1185">Reference proteome</keyword>
<protein>
    <recommendedName>
        <fullName evidence="10">G-protein coupled receptors family 1 profile domain-containing protein</fullName>
    </recommendedName>
</protein>
<dbReference type="Gene3D" id="1.20.1070.10">
    <property type="entry name" value="Rhodopsin 7-helix transmembrane proteins"/>
    <property type="match status" value="1"/>
</dbReference>
<evidence type="ECO:0000256" key="9">
    <source>
        <dbReference type="SAM" id="Phobius"/>
    </source>
</evidence>
<evidence type="ECO:0000313" key="12">
    <source>
        <dbReference type="Proteomes" id="UP000007110"/>
    </source>
</evidence>
<evidence type="ECO:0000256" key="3">
    <source>
        <dbReference type="ARBA" id="ARBA00022692"/>
    </source>
</evidence>
<dbReference type="EnsemblMetazoa" id="XM_011673440">
    <property type="protein sequence ID" value="XP_011671742"/>
    <property type="gene ID" value="LOC593831"/>
</dbReference>
<evidence type="ECO:0000256" key="2">
    <source>
        <dbReference type="ARBA" id="ARBA00022475"/>
    </source>
</evidence>
<feature type="transmembrane region" description="Helical" evidence="9">
    <location>
        <begin position="143"/>
        <end position="163"/>
    </location>
</feature>
<dbReference type="PANTHER" id="PTHR24249:SF372">
    <property type="entry name" value="G-PROTEIN COUPLED RECEPTORS FAMILY 1 PROFILE DOMAIN-CONTAINING PROTEIN"/>
    <property type="match status" value="1"/>
</dbReference>
<dbReference type="GO" id="GO:0030425">
    <property type="term" value="C:dendrite"/>
    <property type="evidence" value="ECO:0000318"/>
    <property type="project" value="GO_Central"/>
</dbReference>
<keyword evidence="6 9" id="KW-0472">Membrane</keyword>
<name>A0A7M7HIM3_STRPU</name>
<dbReference type="InterPro" id="IPR017452">
    <property type="entry name" value="GPCR_Rhodpsn_7TM"/>
</dbReference>
<dbReference type="GO" id="GO:0005886">
    <property type="term" value="C:plasma membrane"/>
    <property type="evidence" value="ECO:0000318"/>
    <property type="project" value="GO_Central"/>
</dbReference>
<dbReference type="AlphaFoldDB" id="A0A7M7HIM3"/>
<reference evidence="12" key="1">
    <citation type="submission" date="2015-02" db="EMBL/GenBank/DDBJ databases">
        <title>Genome sequencing for Strongylocentrotus purpuratus.</title>
        <authorList>
            <person name="Murali S."/>
            <person name="Liu Y."/>
            <person name="Vee V."/>
            <person name="English A."/>
            <person name="Wang M."/>
            <person name="Skinner E."/>
            <person name="Han Y."/>
            <person name="Muzny D.M."/>
            <person name="Worley K.C."/>
            <person name="Gibbs R.A."/>
        </authorList>
    </citation>
    <scope>NUCLEOTIDE SEQUENCE</scope>
</reference>
<dbReference type="PRINTS" id="PR00237">
    <property type="entry name" value="GPCRRHODOPSN"/>
</dbReference>
<feature type="transmembrane region" description="Helical" evidence="9">
    <location>
        <begin position="100"/>
        <end position="122"/>
    </location>
</feature>
<dbReference type="Pfam" id="PF00001">
    <property type="entry name" value="7tm_1"/>
    <property type="match status" value="1"/>
</dbReference>
<proteinExistence type="predicted"/>
<keyword evidence="3 9" id="KW-0812">Transmembrane</keyword>
<feature type="transmembrane region" description="Helical" evidence="9">
    <location>
        <begin position="291"/>
        <end position="312"/>
    </location>
</feature>
<feature type="domain" description="G-protein coupled receptors family 1 profile" evidence="10">
    <location>
        <begin position="41"/>
        <end position="310"/>
    </location>
</feature>
<evidence type="ECO:0000256" key="6">
    <source>
        <dbReference type="ARBA" id="ARBA00023136"/>
    </source>
</evidence>
<accession>A0A7M7HIM3</accession>
<sequence length="393" mass="44600">MFPDHAQEGHVTIPQDEDGPLETNYVVFSFTLLLVFLIVIGNSITILVFSSTPKLCNQTGFCLINLAIADLLTGLIYLPFSLPCSLNGDCLIRTNRALCLSVVTVSYTCYCVSVYTLVIVMIDRYLQIDRPFHYNDIFSKPRTIATLVSLWLIIFAFSAGFILSRPQIIVFDENIYHCTLEAGNKLSWPYTYCVNIFCFFLPGLGICGCSFKIAIIAHRARSRIADQEAAVASSENCRTERNRAVRNVRKSDVRVALRIFVVVAAFIICCMPFNIELIYARHTMHMFPDKAAVTTVLMVEINSALNPIIYVTTYSKFRRVFKAKYLKFCRSSNHGDSVIWTVTSQHRDQYTPSRRRTIAMTMTVSPPNHRMSNVMLIKNVEERIDECVAQLDV</sequence>
<organism evidence="11 12">
    <name type="scientific">Strongylocentrotus purpuratus</name>
    <name type="common">Purple sea urchin</name>
    <dbReference type="NCBI Taxonomy" id="7668"/>
    <lineage>
        <taxon>Eukaryota</taxon>
        <taxon>Metazoa</taxon>
        <taxon>Echinodermata</taxon>
        <taxon>Eleutherozoa</taxon>
        <taxon>Echinozoa</taxon>
        <taxon>Echinoidea</taxon>
        <taxon>Euechinoidea</taxon>
        <taxon>Echinacea</taxon>
        <taxon>Camarodonta</taxon>
        <taxon>Echinidea</taxon>
        <taxon>Strongylocentrotidae</taxon>
        <taxon>Strongylocentrotus</taxon>
    </lineage>
</organism>
<evidence type="ECO:0000256" key="8">
    <source>
        <dbReference type="ARBA" id="ARBA00023224"/>
    </source>
</evidence>
<dbReference type="GO" id="GO:0007268">
    <property type="term" value="P:chemical synaptic transmission"/>
    <property type="evidence" value="ECO:0000318"/>
    <property type="project" value="GO_Central"/>
</dbReference>
<dbReference type="InParanoid" id="A0A7M7HIM3"/>
<keyword evidence="5" id="KW-0297">G-protein coupled receptor</keyword>
<dbReference type="GO" id="GO:0045202">
    <property type="term" value="C:synapse"/>
    <property type="evidence" value="ECO:0007669"/>
    <property type="project" value="GOC"/>
</dbReference>
<dbReference type="KEGG" id="spu:593831"/>
<dbReference type="GO" id="GO:0007187">
    <property type="term" value="P:G protein-coupled receptor signaling pathway, coupled to cyclic nucleotide second messenger"/>
    <property type="evidence" value="ECO:0000318"/>
    <property type="project" value="GO_Central"/>
</dbReference>
<keyword evidence="4 9" id="KW-1133">Transmembrane helix</keyword>
<reference evidence="11" key="2">
    <citation type="submission" date="2021-01" db="UniProtKB">
        <authorList>
            <consortium name="EnsemblMetazoa"/>
        </authorList>
    </citation>
    <scope>IDENTIFICATION</scope>
</reference>
<evidence type="ECO:0000256" key="1">
    <source>
        <dbReference type="ARBA" id="ARBA00004651"/>
    </source>
</evidence>
<dbReference type="GeneID" id="593831"/>
<dbReference type="InterPro" id="IPR050569">
    <property type="entry name" value="TAAR"/>
</dbReference>
<dbReference type="RefSeq" id="XP_011671742.2">
    <property type="nucleotide sequence ID" value="XM_011673440.2"/>
</dbReference>
<evidence type="ECO:0000256" key="7">
    <source>
        <dbReference type="ARBA" id="ARBA00023170"/>
    </source>
</evidence>
<dbReference type="GO" id="GO:0004993">
    <property type="term" value="F:G protein-coupled serotonin receptor activity"/>
    <property type="evidence" value="ECO:0000318"/>
    <property type="project" value="GO_Central"/>
</dbReference>
<keyword evidence="7" id="KW-0675">Receptor</keyword>
<keyword evidence="2" id="KW-1003">Cell membrane</keyword>
<dbReference type="SUPFAM" id="SSF81321">
    <property type="entry name" value="Family A G protein-coupled receptor-like"/>
    <property type="match status" value="1"/>
</dbReference>
<dbReference type="InterPro" id="IPR000276">
    <property type="entry name" value="GPCR_Rhodpsn"/>
</dbReference>
<feature type="transmembrane region" description="Helical" evidence="9">
    <location>
        <begin position="61"/>
        <end position="80"/>
    </location>
</feature>
<dbReference type="CDD" id="cd00637">
    <property type="entry name" value="7tm_classA_rhodopsin-like"/>
    <property type="match status" value="1"/>
</dbReference>
<evidence type="ECO:0000313" key="11">
    <source>
        <dbReference type="EnsemblMetazoa" id="XP_011671742"/>
    </source>
</evidence>
<dbReference type="PANTHER" id="PTHR24249">
    <property type="entry name" value="HISTAMINE RECEPTOR-RELATED G-PROTEIN COUPLED RECEPTOR"/>
    <property type="match status" value="1"/>
</dbReference>
<dbReference type="PROSITE" id="PS50262">
    <property type="entry name" value="G_PROTEIN_RECEP_F1_2"/>
    <property type="match status" value="1"/>
</dbReference>
<evidence type="ECO:0000259" key="10">
    <source>
        <dbReference type="PROSITE" id="PS50262"/>
    </source>
</evidence>
<dbReference type="OrthoDB" id="9943226at2759"/>
<feature type="transmembrane region" description="Helical" evidence="9">
    <location>
        <begin position="194"/>
        <end position="215"/>
    </location>
</feature>
<dbReference type="GO" id="GO:0030594">
    <property type="term" value="F:neurotransmitter receptor activity"/>
    <property type="evidence" value="ECO:0000318"/>
    <property type="project" value="GO_Central"/>
</dbReference>
<feature type="transmembrane region" description="Helical" evidence="9">
    <location>
        <begin position="25"/>
        <end position="49"/>
    </location>
</feature>